<evidence type="ECO:0000259" key="2">
    <source>
        <dbReference type="PROSITE" id="PS50943"/>
    </source>
</evidence>
<evidence type="ECO:0000313" key="3">
    <source>
        <dbReference type="EMBL" id="GGA99714.1"/>
    </source>
</evidence>
<reference evidence="3" key="1">
    <citation type="journal article" date="2014" name="Int. J. Syst. Evol. Microbiol.">
        <title>Complete genome sequence of Corynebacterium casei LMG S-19264T (=DSM 44701T), isolated from a smear-ripened cheese.</title>
        <authorList>
            <consortium name="US DOE Joint Genome Institute (JGI-PGF)"/>
            <person name="Walter F."/>
            <person name="Albersmeier A."/>
            <person name="Kalinowski J."/>
            <person name="Ruckert C."/>
        </authorList>
    </citation>
    <scope>NUCLEOTIDE SEQUENCE</scope>
    <source>
        <strain evidence="3">CGMCC 1.15448</strain>
    </source>
</reference>
<comment type="caution">
    <text evidence="3">The sequence shown here is derived from an EMBL/GenBank/DDBJ whole genome shotgun (WGS) entry which is preliminary data.</text>
</comment>
<dbReference type="AlphaFoldDB" id="A0A8J2UDA3"/>
<protein>
    <recommendedName>
        <fullName evidence="2">HTH cro/C1-type domain-containing protein</fullName>
    </recommendedName>
</protein>
<dbReference type="Pfam" id="PF13560">
    <property type="entry name" value="HTH_31"/>
    <property type="match status" value="1"/>
</dbReference>
<proteinExistence type="predicted"/>
<dbReference type="InterPro" id="IPR010982">
    <property type="entry name" value="Lambda_DNA-bd_dom_sf"/>
</dbReference>
<dbReference type="SUPFAM" id="SSF47413">
    <property type="entry name" value="lambda repressor-like DNA-binding domains"/>
    <property type="match status" value="1"/>
</dbReference>
<keyword evidence="4" id="KW-1185">Reference proteome</keyword>
<dbReference type="RefSeq" id="WP_188931777.1">
    <property type="nucleotide sequence ID" value="NZ_BMJC01000002.1"/>
</dbReference>
<dbReference type="Gene3D" id="1.10.260.40">
    <property type="entry name" value="lambda repressor-like DNA-binding domains"/>
    <property type="match status" value="1"/>
</dbReference>
<name>A0A8J2UDA3_9BACT</name>
<dbReference type="CDD" id="cd00093">
    <property type="entry name" value="HTH_XRE"/>
    <property type="match status" value="1"/>
</dbReference>
<accession>A0A8J2UDA3</accession>
<dbReference type="Proteomes" id="UP000607559">
    <property type="component" value="Unassembled WGS sequence"/>
</dbReference>
<dbReference type="GO" id="GO:0005829">
    <property type="term" value="C:cytosol"/>
    <property type="evidence" value="ECO:0007669"/>
    <property type="project" value="TreeGrafter"/>
</dbReference>
<dbReference type="GO" id="GO:0003700">
    <property type="term" value="F:DNA-binding transcription factor activity"/>
    <property type="evidence" value="ECO:0007669"/>
    <property type="project" value="TreeGrafter"/>
</dbReference>
<evidence type="ECO:0000256" key="1">
    <source>
        <dbReference type="ARBA" id="ARBA00023125"/>
    </source>
</evidence>
<dbReference type="GO" id="GO:0003677">
    <property type="term" value="F:DNA binding"/>
    <property type="evidence" value="ECO:0007669"/>
    <property type="project" value="UniProtKB-KW"/>
</dbReference>
<keyword evidence="1" id="KW-0238">DNA-binding</keyword>
<sequence length="74" mass="8134">MDKQQDALHRLGRRLTELREQQRLTLAQLSTLTGLDSREIAAIEAGQADPLLTTIIALCDGLSVSPRELLPPSK</sequence>
<dbReference type="EMBL" id="BMJC01000002">
    <property type="protein sequence ID" value="GGA99714.1"/>
    <property type="molecule type" value="Genomic_DNA"/>
</dbReference>
<reference evidence="3" key="2">
    <citation type="submission" date="2020-09" db="EMBL/GenBank/DDBJ databases">
        <authorList>
            <person name="Sun Q."/>
            <person name="Zhou Y."/>
        </authorList>
    </citation>
    <scope>NUCLEOTIDE SEQUENCE</scope>
    <source>
        <strain evidence="3">CGMCC 1.15448</strain>
    </source>
</reference>
<dbReference type="PROSITE" id="PS50943">
    <property type="entry name" value="HTH_CROC1"/>
    <property type="match status" value="1"/>
</dbReference>
<dbReference type="PANTHER" id="PTHR46797">
    <property type="entry name" value="HTH-TYPE TRANSCRIPTIONAL REGULATOR"/>
    <property type="match status" value="1"/>
</dbReference>
<dbReference type="InterPro" id="IPR001387">
    <property type="entry name" value="Cro/C1-type_HTH"/>
</dbReference>
<dbReference type="SMART" id="SM00530">
    <property type="entry name" value="HTH_XRE"/>
    <property type="match status" value="1"/>
</dbReference>
<gene>
    <name evidence="3" type="ORF">GCM10011511_23790</name>
</gene>
<evidence type="ECO:0000313" key="4">
    <source>
        <dbReference type="Proteomes" id="UP000607559"/>
    </source>
</evidence>
<dbReference type="PANTHER" id="PTHR46797:SF1">
    <property type="entry name" value="METHYLPHOSPHONATE SYNTHASE"/>
    <property type="match status" value="1"/>
</dbReference>
<dbReference type="InterPro" id="IPR050807">
    <property type="entry name" value="TransReg_Diox_bact_type"/>
</dbReference>
<feature type="domain" description="HTH cro/C1-type" evidence="2">
    <location>
        <begin position="15"/>
        <end position="69"/>
    </location>
</feature>
<organism evidence="3 4">
    <name type="scientific">Puia dinghuensis</name>
    <dbReference type="NCBI Taxonomy" id="1792502"/>
    <lineage>
        <taxon>Bacteria</taxon>
        <taxon>Pseudomonadati</taxon>
        <taxon>Bacteroidota</taxon>
        <taxon>Chitinophagia</taxon>
        <taxon>Chitinophagales</taxon>
        <taxon>Chitinophagaceae</taxon>
        <taxon>Puia</taxon>
    </lineage>
</organism>